<dbReference type="Pfam" id="PF02518">
    <property type="entry name" value="HATPase_c"/>
    <property type="match status" value="1"/>
</dbReference>
<dbReference type="SMART" id="SM00387">
    <property type="entry name" value="HATPase_c"/>
    <property type="match status" value="1"/>
</dbReference>
<dbReference type="SUPFAM" id="SSF63829">
    <property type="entry name" value="Calcium-dependent phosphotriesterase"/>
    <property type="match status" value="3"/>
</dbReference>
<dbReference type="Gene3D" id="2.130.10.10">
    <property type="entry name" value="YVTN repeat-like/Quinoprotein amine dehydrogenase"/>
    <property type="match status" value="3"/>
</dbReference>
<evidence type="ECO:0000256" key="4">
    <source>
        <dbReference type="SAM" id="SignalP"/>
    </source>
</evidence>
<reference evidence="6 7" key="1">
    <citation type="submission" date="2024-05" db="EMBL/GenBank/DDBJ databases">
        <title>Sphingomonas sp. HF-S3 16S ribosomal RNA gene Genome sequencing and assembly.</title>
        <authorList>
            <person name="Lee H."/>
        </authorList>
    </citation>
    <scope>NUCLEOTIDE SEQUENCE [LARGE SCALE GENOMIC DNA]</scope>
    <source>
        <strain evidence="6 7">HF-S3</strain>
    </source>
</reference>
<dbReference type="Proteomes" id="UP001427805">
    <property type="component" value="Unassembled WGS sequence"/>
</dbReference>
<keyword evidence="6" id="KW-0547">Nucleotide-binding</keyword>
<keyword evidence="6" id="KW-0067">ATP-binding</keyword>
<feature type="chain" id="PRO_5045688483" evidence="4">
    <location>
        <begin position="22"/>
        <end position="994"/>
    </location>
</feature>
<organism evidence="6 7">
    <name type="scientific">Sphingomonas rustica</name>
    <dbReference type="NCBI Taxonomy" id="3103142"/>
    <lineage>
        <taxon>Bacteria</taxon>
        <taxon>Pseudomonadati</taxon>
        <taxon>Pseudomonadota</taxon>
        <taxon>Alphaproteobacteria</taxon>
        <taxon>Sphingomonadales</taxon>
        <taxon>Sphingomonadaceae</taxon>
        <taxon>Sphingomonas</taxon>
    </lineage>
</organism>
<dbReference type="Gene3D" id="2.60.40.10">
    <property type="entry name" value="Immunoglobulins"/>
    <property type="match status" value="1"/>
</dbReference>
<dbReference type="Pfam" id="PF07730">
    <property type="entry name" value="HisKA_3"/>
    <property type="match status" value="1"/>
</dbReference>
<dbReference type="Pfam" id="PF07495">
    <property type="entry name" value="Y_Y_Y"/>
    <property type="match status" value="1"/>
</dbReference>
<dbReference type="InterPro" id="IPR003594">
    <property type="entry name" value="HATPase_dom"/>
</dbReference>
<keyword evidence="4" id="KW-0732">Signal</keyword>
<feature type="domain" description="Histidine kinase/HSP90-like ATPase" evidence="5">
    <location>
        <begin position="885"/>
        <end position="981"/>
    </location>
</feature>
<dbReference type="Gene3D" id="3.30.565.10">
    <property type="entry name" value="Histidine kinase-like ATPase, C-terminal domain"/>
    <property type="match status" value="1"/>
</dbReference>
<evidence type="ECO:0000313" key="6">
    <source>
        <dbReference type="EMBL" id="MEN3746213.1"/>
    </source>
</evidence>
<feature type="signal peptide" evidence="4">
    <location>
        <begin position="1"/>
        <end position="21"/>
    </location>
</feature>
<dbReference type="PANTHER" id="PTHR24421:SF62">
    <property type="entry name" value="SENSORY TRANSDUCTION HISTIDINE KINASE"/>
    <property type="match status" value="1"/>
</dbReference>
<dbReference type="InterPro" id="IPR011123">
    <property type="entry name" value="Y_Y_Y"/>
</dbReference>
<dbReference type="InterPro" id="IPR050482">
    <property type="entry name" value="Sensor_HK_TwoCompSys"/>
</dbReference>
<evidence type="ECO:0000313" key="7">
    <source>
        <dbReference type="Proteomes" id="UP001427805"/>
    </source>
</evidence>
<protein>
    <submittedName>
        <fullName evidence="6">ATP-binding protein</fullName>
    </submittedName>
</protein>
<name>A0ABV0B3Q5_9SPHN</name>
<dbReference type="Gene3D" id="1.20.5.1930">
    <property type="match status" value="1"/>
</dbReference>
<proteinExistence type="predicted"/>
<dbReference type="EMBL" id="JBDIZK010000002">
    <property type="protein sequence ID" value="MEN3746213.1"/>
    <property type="molecule type" value="Genomic_DNA"/>
</dbReference>
<dbReference type="CDD" id="cd16917">
    <property type="entry name" value="HATPase_UhpB-NarQ-NarX-like"/>
    <property type="match status" value="1"/>
</dbReference>
<keyword evidence="2" id="KW-0418">Kinase</keyword>
<evidence type="ECO:0000259" key="5">
    <source>
        <dbReference type="SMART" id="SM00387"/>
    </source>
</evidence>
<evidence type="ECO:0000256" key="3">
    <source>
        <dbReference type="ARBA" id="ARBA00023012"/>
    </source>
</evidence>
<dbReference type="GO" id="GO:0005524">
    <property type="term" value="F:ATP binding"/>
    <property type="evidence" value="ECO:0007669"/>
    <property type="project" value="UniProtKB-KW"/>
</dbReference>
<dbReference type="InterPro" id="IPR015943">
    <property type="entry name" value="WD40/YVTN_repeat-like_dom_sf"/>
</dbReference>
<dbReference type="SUPFAM" id="SSF55874">
    <property type="entry name" value="ATPase domain of HSP90 chaperone/DNA topoisomerase II/histidine kinase"/>
    <property type="match status" value="1"/>
</dbReference>
<dbReference type="InterPro" id="IPR013783">
    <property type="entry name" value="Ig-like_fold"/>
</dbReference>
<keyword evidence="3" id="KW-0902">Two-component regulatory system</keyword>
<gene>
    <name evidence="6" type="ORF">TPR58_03460</name>
</gene>
<accession>A0ABV0B3Q5</accession>
<keyword evidence="7" id="KW-1185">Reference proteome</keyword>
<sequence>MRRWRMRLLGLAMLMPTQAVTAGTEGFKHSSWTPEQGAPGNLVGITQSRDGYLWLASTEGVYRFDGLSFERIPLPRDSRFANAIPTSIFRDRTGTIWVGFNQNAGAAIYRSGRLVPVPMRDAPPSILKFAQTRDGAIWASWGGQGDRLFRYFKGEWRLMDYVVGLPPGEIASMATTADDSLWVSLGQSREVGSLARLPWGASRFVAAPDRVGFTMLGRAPDDALWISDGLGTRRIRDRLGTATSGDRIFPAVPGAAVPSLAFDRRGGIWGTTRGVGLFRIDPAAAVPLERLQAGRLLTSDATIETFVDREGSIWVATDAGLDRYRPVAIARIPLIPPDVQDGLKMARAIDGTVFVAAAHRLYAIAPGTPGRVVQDGVGRIGALCPAVDGGVWAVHAGRVTRDGGGESIGFALPPDRMTPTSCAQDRDGRLWLDGEGAIWTGARGAWRQVPSAGTGGGVMDIVPDPQGAGVLVNTGAADLLRLTPEAQGRISARQLGIGPIAALWSSGAGVYASGAGGIARIQGGRVQRIGTAANPWLAGVRGMAQGSDGAAWFLARSGIVRVAAQDLDQGFARPGAGIAHRTFDAHDGYETRGQAISFRGAQVAAVGDGRVIVATRAGPLVADPSQLGADALPPPIHIRSLSAGGTRWRDPSGRVVLPKGTHTVQIGFAVNSLAVPSRNAAYFRLEGQAGDWTGAGNRREATYTNLSPGRYVFRVIGVNADGTWNRDGQTLAFEIPATFLQSWKFKLICLVAALALLWIAYRIRVRVLARQIRSRLLDRLRERESVARDIHDTLLQSIQALMLRFQFAIDGLPANHEARPDLDDAMDRADMVLAEGRDRLRDLRRTEGSADPEAALREIARRQLAGTAITAAVRSSGTARPIDVVAWDELASIASEVLFNVARHAHASDVSVELQYRPGGLMLRITDDGIGIPAEIAREGRRGHYGIPGMRERAARFGGVLMIERRREGGTQVTVTAPAAMVYRAGAREDSQDR</sequence>
<evidence type="ECO:0000256" key="1">
    <source>
        <dbReference type="ARBA" id="ARBA00022679"/>
    </source>
</evidence>
<dbReference type="PANTHER" id="PTHR24421">
    <property type="entry name" value="NITRATE/NITRITE SENSOR PROTEIN NARX-RELATED"/>
    <property type="match status" value="1"/>
</dbReference>
<comment type="caution">
    <text evidence="6">The sequence shown here is derived from an EMBL/GenBank/DDBJ whole genome shotgun (WGS) entry which is preliminary data.</text>
</comment>
<dbReference type="InterPro" id="IPR036890">
    <property type="entry name" value="HATPase_C_sf"/>
</dbReference>
<dbReference type="InterPro" id="IPR011712">
    <property type="entry name" value="Sig_transdc_His_kin_sub3_dim/P"/>
</dbReference>
<keyword evidence="1" id="KW-0808">Transferase</keyword>
<evidence type="ECO:0000256" key="2">
    <source>
        <dbReference type="ARBA" id="ARBA00022777"/>
    </source>
</evidence>